<dbReference type="AlphaFoldDB" id="A0A9P7D6Q2"/>
<dbReference type="EMBL" id="JABBWD010000005">
    <property type="protein sequence ID" value="KAG1781454.1"/>
    <property type="molecule type" value="Genomic_DNA"/>
</dbReference>
<comment type="caution">
    <text evidence="1">The sequence shown here is derived from an EMBL/GenBank/DDBJ whole genome shotgun (WGS) entry which is preliminary data.</text>
</comment>
<organism evidence="1 2">
    <name type="scientific">Suillus placidus</name>
    <dbReference type="NCBI Taxonomy" id="48579"/>
    <lineage>
        <taxon>Eukaryota</taxon>
        <taxon>Fungi</taxon>
        <taxon>Dikarya</taxon>
        <taxon>Basidiomycota</taxon>
        <taxon>Agaricomycotina</taxon>
        <taxon>Agaricomycetes</taxon>
        <taxon>Agaricomycetidae</taxon>
        <taxon>Boletales</taxon>
        <taxon>Suillineae</taxon>
        <taxon>Suillaceae</taxon>
        <taxon>Suillus</taxon>
    </lineage>
</organism>
<accession>A0A9P7D6Q2</accession>
<proteinExistence type="predicted"/>
<evidence type="ECO:0000313" key="1">
    <source>
        <dbReference type="EMBL" id="KAG1781454.1"/>
    </source>
</evidence>
<dbReference type="OrthoDB" id="2916406at2759"/>
<sequence>MSSVSYGLLPHTLYLFSNQTPELHLRCRLYSASWTRPCQVTILMCCSGRSHTAQCFPVPESLLQEATVQPYVHNYFMNVCEGRHVYRFCIVFKRHLCLRDNTLLSRGDHKF</sequence>
<dbReference type="Proteomes" id="UP000714275">
    <property type="component" value="Unassembled WGS sequence"/>
</dbReference>
<keyword evidence="2" id="KW-1185">Reference proteome</keyword>
<reference evidence="1" key="1">
    <citation type="journal article" date="2020" name="New Phytol.">
        <title>Comparative genomics reveals dynamic genome evolution in host specialist ectomycorrhizal fungi.</title>
        <authorList>
            <person name="Lofgren L.A."/>
            <person name="Nguyen N.H."/>
            <person name="Vilgalys R."/>
            <person name="Ruytinx J."/>
            <person name="Liao H.L."/>
            <person name="Branco S."/>
            <person name="Kuo A."/>
            <person name="LaButti K."/>
            <person name="Lipzen A."/>
            <person name="Andreopoulos W."/>
            <person name="Pangilinan J."/>
            <person name="Riley R."/>
            <person name="Hundley H."/>
            <person name="Na H."/>
            <person name="Barry K."/>
            <person name="Grigoriev I.V."/>
            <person name="Stajich J.E."/>
            <person name="Kennedy P.G."/>
        </authorList>
    </citation>
    <scope>NUCLEOTIDE SEQUENCE</scope>
    <source>
        <strain evidence="1">DOB743</strain>
    </source>
</reference>
<name>A0A9P7D6Q2_9AGAM</name>
<gene>
    <name evidence="1" type="ORF">EV702DRAFT_962298</name>
</gene>
<evidence type="ECO:0000313" key="2">
    <source>
        <dbReference type="Proteomes" id="UP000714275"/>
    </source>
</evidence>
<protein>
    <submittedName>
        <fullName evidence="1">Uncharacterized protein</fullName>
    </submittedName>
</protein>